<evidence type="ECO:0000313" key="3">
    <source>
        <dbReference type="Proteomes" id="UP000002899"/>
    </source>
</evidence>
<evidence type="ECO:0000256" key="1">
    <source>
        <dbReference type="SAM" id="Phobius"/>
    </source>
</evidence>
<dbReference type="RefSeq" id="XP_021337425.1">
    <property type="nucleotide sequence ID" value="XM_021482776.1"/>
</dbReference>
<reference evidence="2 3" key="1">
    <citation type="journal article" date="2012" name="Nucleic Acids Res.">
        <title>Sequencing of the smallest Apicomplexan genome from the human pathogen Babesia microti.</title>
        <authorList>
            <person name="Cornillot E."/>
            <person name="Hadj-Kaddour K."/>
            <person name="Dassouli A."/>
            <person name="Noel B."/>
            <person name="Ranwez V."/>
            <person name="Vacherie B."/>
            <person name="Augagneur Y."/>
            <person name="Bres V."/>
            <person name="Duclos A."/>
            <person name="Randazzo S."/>
            <person name="Carcy B."/>
            <person name="Debierre-Grockiego F."/>
            <person name="Delbecq S."/>
            <person name="Moubri-Menage K."/>
            <person name="Shams-Eldin H."/>
            <person name="Usmani-Brown S."/>
            <person name="Bringaud F."/>
            <person name="Wincker P."/>
            <person name="Vivares C.P."/>
            <person name="Schwarz R.T."/>
            <person name="Schetters T.P."/>
            <person name="Krause P.J."/>
            <person name="Gorenflot A."/>
            <person name="Berry V."/>
            <person name="Barbe V."/>
            <person name="Ben Mamoun C."/>
        </authorList>
    </citation>
    <scope>NUCLEOTIDE SEQUENCE [LARGE SCALE GENOMIC DNA]</scope>
    <source>
        <strain evidence="2 3">RI</strain>
    </source>
</reference>
<dbReference type="GeneID" id="24423437"/>
<reference evidence="2 3" key="3">
    <citation type="journal article" date="2016" name="Sci. Rep.">
        <title>Genome-wide diversity and gene expression profiling of Babesia microti isolates identify polymorphic genes that mediate host-pathogen interactions.</title>
        <authorList>
            <person name="Silva J.C."/>
            <person name="Cornillot E."/>
            <person name="McCracken C."/>
            <person name="Usmani-Brown S."/>
            <person name="Dwivedi A."/>
            <person name="Ifeonu O.O."/>
            <person name="Crabtree J."/>
            <person name="Gotia H.T."/>
            <person name="Virji A.Z."/>
            <person name="Reynes C."/>
            <person name="Colinge J."/>
            <person name="Kumar V."/>
            <person name="Lawres L."/>
            <person name="Pazzi J.E."/>
            <person name="Pablo J.V."/>
            <person name="Hung C."/>
            <person name="Brancato J."/>
            <person name="Kumari P."/>
            <person name="Orvis J."/>
            <person name="Tretina K."/>
            <person name="Chibucos M."/>
            <person name="Ott S."/>
            <person name="Sadzewicz L."/>
            <person name="Sengamalay N."/>
            <person name="Shetty A.C."/>
            <person name="Su Q."/>
            <person name="Tallon L."/>
            <person name="Fraser C.M."/>
            <person name="Frutos R."/>
            <person name="Molina D.M."/>
            <person name="Krause P.J."/>
            <person name="Ben Mamoun C."/>
        </authorList>
    </citation>
    <scope>NUCLEOTIDE SEQUENCE [LARGE SCALE GENOMIC DNA]</scope>
    <source>
        <strain evidence="2 3">RI</strain>
    </source>
</reference>
<keyword evidence="3" id="KW-1185">Reference proteome</keyword>
<sequence length="379" mass="42608">MYNTLNARKLLFFINIATLTIVFHPLLSIKSPSQVIVEAKYHTYTPTDVYDKNIKLTLLNSNNDDVDKEFDDFIKRFDKTSAYNLLDEELKNGNTSTSTLWNNATSILNFATNFDIISLIFQIITAVFMFHLLFTDSLGHETFAAVTSLIASCIFSSFFLDLISYEIVFVIQYISFAILWVLMINSDAKCNRMYAIFSSCSLIGAVFYNIISSAPFFPNSTGPVGLVLLSVGLDPIQHIIILRLLYLAVLYLLSASIYLKLPSVIVSGPSESEEIEQSEKQTTFLISIVCCWTLSSAIGKSATFFFHGDNPISPDNTFLTPSLAGFNVTTIVSLSIWLFTNLIMWEGYGVWYGKKDMVVERNIPPGFITEKWRVYSSSS</sequence>
<feature type="transmembrane region" description="Helical" evidence="1">
    <location>
        <begin position="282"/>
        <end position="306"/>
    </location>
</feature>
<evidence type="ECO:0000313" key="2">
    <source>
        <dbReference type="EMBL" id="SIO73323.1"/>
    </source>
</evidence>
<dbReference type="KEGG" id="bmic:BMR1_01G01825"/>
<keyword evidence="1" id="KW-0812">Transmembrane</keyword>
<proteinExistence type="predicted"/>
<dbReference type="AlphaFoldDB" id="A0A1N6LWS9"/>
<keyword evidence="1" id="KW-0472">Membrane</keyword>
<reference evidence="2 3" key="2">
    <citation type="journal article" date="2013" name="PLoS ONE">
        <title>Whole genome mapping and re-organization of the nuclear and mitochondrial genomes of Babesia microti isolates.</title>
        <authorList>
            <person name="Cornillot E."/>
            <person name="Dassouli A."/>
            <person name="Garg A."/>
            <person name="Pachikara N."/>
            <person name="Randazzo S."/>
            <person name="Depoix D."/>
            <person name="Carcy B."/>
            <person name="Delbecq S."/>
            <person name="Frutos R."/>
            <person name="Silva J.C."/>
            <person name="Sutton R."/>
            <person name="Krause P.J."/>
            <person name="Mamoun C.B."/>
        </authorList>
    </citation>
    <scope>NUCLEOTIDE SEQUENCE [LARGE SCALE GENOMIC DNA]</scope>
    <source>
        <strain evidence="2 3">RI</strain>
    </source>
</reference>
<dbReference type="VEuPathDB" id="PiroplasmaDB:BMR1_01G01825"/>
<feature type="transmembrane region" description="Helical" evidence="1">
    <location>
        <begin position="236"/>
        <end position="261"/>
    </location>
</feature>
<gene>
    <name evidence="2" type="ORF">BMR1_01G01825</name>
</gene>
<organism evidence="2 3">
    <name type="scientific">Babesia microti (strain RI)</name>
    <dbReference type="NCBI Taxonomy" id="1133968"/>
    <lineage>
        <taxon>Eukaryota</taxon>
        <taxon>Sar</taxon>
        <taxon>Alveolata</taxon>
        <taxon>Apicomplexa</taxon>
        <taxon>Aconoidasida</taxon>
        <taxon>Piroplasmida</taxon>
        <taxon>Babesiidae</taxon>
        <taxon>Babesia</taxon>
    </lineage>
</organism>
<feature type="transmembrane region" description="Helical" evidence="1">
    <location>
        <begin position="12"/>
        <end position="29"/>
    </location>
</feature>
<name>A0A1N6LWS9_BABMR</name>
<feature type="transmembrane region" description="Helical" evidence="1">
    <location>
        <begin position="165"/>
        <end position="182"/>
    </location>
</feature>
<dbReference type="Proteomes" id="UP000002899">
    <property type="component" value="Chromosome I"/>
</dbReference>
<feature type="transmembrane region" description="Helical" evidence="1">
    <location>
        <begin position="116"/>
        <end position="135"/>
    </location>
</feature>
<feature type="transmembrane region" description="Helical" evidence="1">
    <location>
        <begin position="326"/>
        <end position="345"/>
    </location>
</feature>
<protein>
    <submittedName>
        <fullName evidence="2">Uncharacterized protein</fullName>
    </submittedName>
</protein>
<accession>A0A1N6LWS9</accession>
<keyword evidence="1" id="KW-1133">Transmembrane helix</keyword>
<dbReference type="EMBL" id="FO082871">
    <property type="protein sequence ID" value="SIO73323.1"/>
    <property type="molecule type" value="Genomic_DNA"/>
</dbReference>
<feature type="transmembrane region" description="Helical" evidence="1">
    <location>
        <begin position="194"/>
        <end position="216"/>
    </location>
</feature>